<dbReference type="HOGENOM" id="CLU_1125033_0_0_1"/>
<name>E3S888_PYRTT</name>
<proteinExistence type="predicted"/>
<feature type="compositionally biased region" description="Polar residues" evidence="1">
    <location>
        <begin position="11"/>
        <end position="39"/>
    </location>
</feature>
<dbReference type="Proteomes" id="UP000001067">
    <property type="component" value="Unassembled WGS sequence"/>
</dbReference>
<dbReference type="OrthoDB" id="5427204at2759"/>
<organism evidence="3">
    <name type="scientific">Pyrenophora teres f. teres (strain 0-1)</name>
    <name type="common">Barley net blotch fungus</name>
    <name type="synonym">Drechslera teres f. teres</name>
    <dbReference type="NCBI Taxonomy" id="861557"/>
    <lineage>
        <taxon>Eukaryota</taxon>
        <taxon>Fungi</taxon>
        <taxon>Dikarya</taxon>
        <taxon>Ascomycota</taxon>
        <taxon>Pezizomycotina</taxon>
        <taxon>Dothideomycetes</taxon>
        <taxon>Pleosporomycetidae</taxon>
        <taxon>Pleosporales</taxon>
        <taxon>Pleosporineae</taxon>
        <taxon>Pleosporaceae</taxon>
        <taxon>Pyrenophora</taxon>
    </lineage>
</organism>
<dbReference type="STRING" id="861557.E3S888"/>
<gene>
    <name evidence="2" type="ORF">PTT_19123</name>
</gene>
<evidence type="ECO:0000313" key="2">
    <source>
        <dbReference type="EMBL" id="EFQ85815.1"/>
    </source>
</evidence>
<dbReference type="EMBL" id="GL537696">
    <property type="protein sequence ID" value="EFQ85815.1"/>
    <property type="molecule type" value="Genomic_DNA"/>
</dbReference>
<feature type="region of interest" description="Disordered" evidence="1">
    <location>
        <begin position="1"/>
        <end position="91"/>
    </location>
</feature>
<dbReference type="KEGG" id="pte:PTT_19123"/>
<feature type="compositionally biased region" description="Polar residues" evidence="1">
    <location>
        <begin position="51"/>
        <end position="66"/>
    </location>
</feature>
<dbReference type="AlphaFoldDB" id="E3S888"/>
<evidence type="ECO:0000313" key="3">
    <source>
        <dbReference type="Proteomes" id="UP000001067"/>
    </source>
</evidence>
<accession>E3S888</accession>
<reference evidence="2 3" key="1">
    <citation type="journal article" date="2010" name="Genome Biol.">
        <title>A first genome assembly of the barley fungal pathogen Pyrenophora teres f. teres.</title>
        <authorList>
            <person name="Ellwood S.R."/>
            <person name="Liu Z."/>
            <person name="Syme R.A."/>
            <person name="Lai Z."/>
            <person name="Hane J.K."/>
            <person name="Keiper F."/>
            <person name="Moffat C.S."/>
            <person name="Oliver R.P."/>
            <person name="Friesen T.L."/>
        </authorList>
    </citation>
    <scope>NUCLEOTIDE SEQUENCE [LARGE SCALE GENOMIC DNA]</scope>
    <source>
        <strain evidence="2 3">0-1</strain>
    </source>
</reference>
<feature type="compositionally biased region" description="Low complexity" evidence="1">
    <location>
        <begin position="67"/>
        <end position="78"/>
    </location>
</feature>
<evidence type="ECO:0000256" key="1">
    <source>
        <dbReference type="SAM" id="MobiDB-lite"/>
    </source>
</evidence>
<sequence length="247" mass="27179">MSPPTTVPRPQRSSASQDHPWPTQTQQTNSYPQDTQTIAPNLHPQTLPPFSHNQTQHSYPSSPLDHTTQYTTTSSSSSANLPHAAPSDPASTSQYLRILDLANRLQAQSEQERKTWASEKRALQERVRGLEEVVVCGICTTTDSQYNKPRIRYTNTNTNTNTNTHANTDTAQQEVENSAPQAARDATMPSTESQNIHIIPLLRAEISRLRAKNQTLQGAVEQMREGGMRVREAVEGVLEAAAGVDGG</sequence>
<keyword evidence="3" id="KW-1185">Reference proteome</keyword>
<protein>
    <submittedName>
        <fullName evidence="2">Uncharacterized protein</fullName>
    </submittedName>
</protein>